<proteinExistence type="predicted"/>
<reference evidence="6 7" key="1">
    <citation type="submission" date="2018-03" db="EMBL/GenBank/DDBJ databases">
        <title>Adhaeribacter sp. HMF7605 Genome sequencing and assembly.</title>
        <authorList>
            <person name="Kang H."/>
            <person name="Kang J."/>
            <person name="Cha I."/>
            <person name="Kim H."/>
            <person name="Joh K."/>
        </authorList>
    </citation>
    <scope>NUCLEOTIDE SEQUENCE [LARGE SCALE GENOMIC DNA]</scope>
    <source>
        <strain evidence="6 7">HMF7605</strain>
    </source>
</reference>
<evidence type="ECO:0000313" key="6">
    <source>
        <dbReference type="EMBL" id="PSR55891.1"/>
    </source>
</evidence>
<evidence type="ECO:0000256" key="2">
    <source>
        <dbReference type="ARBA" id="ARBA00022692"/>
    </source>
</evidence>
<dbReference type="AlphaFoldDB" id="A0A2T2YK56"/>
<keyword evidence="4" id="KW-0472">Membrane</keyword>
<dbReference type="Proteomes" id="UP000240357">
    <property type="component" value="Unassembled WGS sequence"/>
</dbReference>
<sequence length="68" mass="7698">MEYSCHKTLGKMVTKTVVVHKSGREPSLGNYIVRTFFRIATLDVISFLLGTKIGMHDMLSNTRVVKIQ</sequence>
<feature type="domain" description="RDD" evidence="5">
    <location>
        <begin position="5"/>
        <end position="50"/>
    </location>
</feature>
<comment type="subcellular location">
    <subcellularLocation>
        <location evidence="1">Membrane</location>
        <topology evidence="1">Multi-pass membrane protein</topology>
    </subcellularLocation>
</comment>
<evidence type="ECO:0000256" key="1">
    <source>
        <dbReference type="ARBA" id="ARBA00004141"/>
    </source>
</evidence>
<evidence type="ECO:0000256" key="3">
    <source>
        <dbReference type="ARBA" id="ARBA00022989"/>
    </source>
</evidence>
<evidence type="ECO:0000313" key="7">
    <source>
        <dbReference type="Proteomes" id="UP000240357"/>
    </source>
</evidence>
<name>A0A2T2YK56_9BACT</name>
<dbReference type="InterPro" id="IPR010432">
    <property type="entry name" value="RDD"/>
</dbReference>
<dbReference type="EMBL" id="PYFT01000001">
    <property type="protein sequence ID" value="PSR55891.1"/>
    <property type="molecule type" value="Genomic_DNA"/>
</dbReference>
<evidence type="ECO:0000256" key="4">
    <source>
        <dbReference type="ARBA" id="ARBA00023136"/>
    </source>
</evidence>
<keyword evidence="2" id="KW-0812">Transmembrane</keyword>
<comment type="caution">
    <text evidence="6">The sequence shown here is derived from an EMBL/GenBank/DDBJ whole genome shotgun (WGS) entry which is preliminary data.</text>
</comment>
<evidence type="ECO:0000259" key="5">
    <source>
        <dbReference type="Pfam" id="PF06271"/>
    </source>
</evidence>
<dbReference type="OrthoDB" id="762068at2"/>
<dbReference type="Pfam" id="PF06271">
    <property type="entry name" value="RDD"/>
    <property type="match status" value="1"/>
</dbReference>
<protein>
    <recommendedName>
        <fullName evidence="5">RDD domain-containing protein</fullName>
    </recommendedName>
</protein>
<accession>A0A2T2YK56</accession>
<organism evidence="6 7">
    <name type="scientific">Adhaeribacter arboris</name>
    <dbReference type="NCBI Taxonomy" id="2072846"/>
    <lineage>
        <taxon>Bacteria</taxon>
        <taxon>Pseudomonadati</taxon>
        <taxon>Bacteroidota</taxon>
        <taxon>Cytophagia</taxon>
        <taxon>Cytophagales</taxon>
        <taxon>Hymenobacteraceae</taxon>
        <taxon>Adhaeribacter</taxon>
    </lineage>
</organism>
<dbReference type="GO" id="GO:0016020">
    <property type="term" value="C:membrane"/>
    <property type="evidence" value="ECO:0007669"/>
    <property type="project" value="UniProtKB-SubCell"/>
</dbReference>
<gene>
    <name evidence="6" type="ORF">AHMF7605_21495</name>
</gene>
<keyword evidence="7" id="KW-1185">Reference proteome</keyword>
<keyword evidence="3" id="KW-1133">Transmembrane helix</keyword>